<dbReference type="SUPFAM" id="SSF52091">
    <property type="entry name" value="SpoIIaa-like"/>
    <property type="match status" value="1"/>
</dbReference>
<evidence type="ECO:0000259" key="1">
    <source>
        <dbReference type="PROSITE" id="PS50801"/>
    </source>
</evidence>
<sequence length="101" mass="11130">MSQVGKLKHNPETDYINVCGDLTFTTVNDLLVSARRIFAPIKVLSIDLTEVGCSDSAGLALLIDWMRLAKQQNKNIVFYNIPAQMLAMAHASGLDELLPLQ</sequence>
<proteinExistence type="predicted"/>
<gene>
    <name evidence="2" type="ORF">LCGC14_0855910</name>
</gene>
<comment type="caution">
    <text evidence="2">The sequence shown here is derived from an EMBL/GenBank/DDBJ whole genome shotgun (WGS) entry which is preliminary data.</text>
</comment>
<dbReference type="CDD" id="cd07043">
    <property type="entry name" value="STAS_anti-anti-sigma_factors"/>
    <property type="match status" value="1"/>
</dbReference>
<dbReference type="InterPro" id="IPR036513">
    <property type="entry name" value="STAS_dom_sf"/>
</dbReference>
<dbReference type="EMBL" id="LAZR01002575">
    <property type="protein sequence ID" value="KKN28283.1"/>
    <property type="molecule type" value="Genomic_DNA"/>
</dbReference>
<dbReference type="Gene3D" id="3.30.750.24">
    <property type="entry name" value="STAS domain"/>
    <property type="match status" value="1"/>
</dbReference>
<dbReference type="InterPro" id="IPR058548">
    <property type="entry name" value="MlaB-like_STAS"/>
</dbReference>
<feature type="domain" description="STAS" evidence="1">
    <location>
        <begin position="16"/>
        <end position="101"/>
    </location>
</feature>
<accession>A0A0F9SG11</accession>
<dbReference type="InterPro" id="IPR002645">
    <property type="entry name" value="STAS_dom"/>
</dbReference>
<dbReference type="Pfam" id="PF13466">
    <property type="entry name" value="STAS_2"/>
    <property type="match status" value="1"/>
</dbReference>
<protein>
    <recommendedName>
        <fullName evidence="1">STAS domain-containing protein</fullName>
    </recommendedName>
</protein>
<dbReference type="PROSITE" id="PS50801">
    <property type="entry name" value="STAS"/>
    <property type="match status" value="1"/>
</dbReference>
<reference evidence="2" key="1">
    <citation type="journal article" date="2015" name="Nature">
        <title>Complex archaea that bridge the gap between prokaryotes and eukaryotes.</title>
        <authorList>
            <person name="Spang A."/>
            <person name="Saw J.H."/>
            <person name="Jorgensen S.L."/>
            <person name="Zaremba-Niedzwiedzka K."/>
            <person name="Martijn J."/>
            <person name="Lind A.E."/>
            <person name="van Eijk R."/>
            <person name="Schleper C."/>
            <person name="Guy L."/>
            <person name="Ettema T.J."/>
        </authorList>
    </citation>
    <scope>NUCLEOTIDE SEQUENCE</scope>
</reference>
<evidence type="ECO:0000313" key="2">
    <source>
        <dbReference type="EMBL" id="KKN28283.1"/>
    </source>
</evidence>
<name>A0A0F9SG11_9ZZZZ</name>
<organism evidence="2">
    <name type="scientific">marine sediment metagenome</name>
    <dbReference type="NCBI Taxonomy" id="412755"/>
    <lineage>
        <taxon>unclassified sequences</taxon>
        <taxon>metagenomes</taxon>
        <taxon>ecological metagenomes</taxon>
    </lineage>
</organism>
<dbReference type="AlphaFoldDB" id="A0A0F9SG11"/>